<gene>
    <name evidence="1" type="ORF">DFH07DRAFT_848339</name>
</gene>
<organism evidence="1 2">
    <name type="scientific">Mycena maculata</name>
    <dbReference type="NCBI Taxonomy" id="230809"/>
    <lineage>
        <taxon>Eukaryota</taxon>
        <taxon>Fungi</taxon>
        <taxon>Dikarya</taxon>
        <taxon>Basidiomycota</taxon>
        <taxon>Agaricomycotina</taxon>
        <taxon>Agaricomycetes</taxon>
        <taxon>Agaricomycetidae</taxon>
        <taxon>Agaricales</taxon>
        <taxon>Marasmiineae</taxon>
        <taxon>Mycenaceae</taxon>
        <taxon>Mycena</taxon>
    </lineage>
</organism>
<reference evidence="1" key="1">
    <citation type="submission" date="2023-03" db="EMBL/GenBank/DDBJ databases">
        <title>Massive genome expansion in bonnet fungi (Mycena s.s.) driven by repeated elements and novel gene families across ecological guilds.</title>
        <authorList>
            <consortium name="Lawrence Berkeley National Laboratory"/>
            <person name="Harder C.B."/>
            <person name="Miyauchi S."/>
            <person name="Viragh M."/>
            <person name="Kuo A."/>
            <person name="Thoen E."/>
            <person name="Andreopoulos B."/>
            <person name="Lu D."/>
            <person name="Skrede I."/>
            <person name="Drula E."/>
            <person name="Henrissat B."/>
            <person name="Morin E."/>
            <person name="Kohler A."/>
            <person name="Barry K."/>
            <person name="LaButti K."/>
            <person name="Morin E."/>
            <person name="Salamov A."/>
            <person name="Lipzen A."/>
            <person name="Mereny Z."/>
            <person name="Hegedus B."/>
            <person name="Baldrian P."/>
            <person name="Stursova M."/>
            <person name="Weitz H."/>
            <person name="Taylor A."/>
            <person name="Grigoriev I.V."/>
            <person name="Nagy L.G."/>
            <person name="Martin F."/>
            <person name="Kauserud H."/>
        </authorList>
    </citation>
    <scope>NUCLEOTIDE SEQUENCE</scope>
    <source>
        <strain evidence="1">CBHHK188m</strain>
    </source>
</reference>
<evidence type="ECO:0000313" key="1">
    <source>
        <dbReference type="EMBL" id="KAJ7730905.1"/>
    </source>
</evidence>
<dbReference type="EMBL" id="JARJLG010000187">
    <property type="protein sequence ID" value="KAJ7730905.1"/>
    <property type="molecule type" value="Genomic_DNA"/>
</dbReference>
<protein>
    <submittedName>
        <fullName evidence="1">Uncharacterized protein</fullName>
    </submittedName>
</protein>
<proteinExistence type="predicted"/>
<accession>A0AAD7HZ09</accession>
<dbReference type="AlphaFoldDB" id="A0AAD7HZ09"/>
<evidence type="ECO:0000313" key="2">
    <source>
        <dbReference type="Proteomes" id="UP001215280"/>
    </source>
</evidence>
<comment type="caution">
    <text evidence="1">The sequence shown here is derived from an EMBL/GenBank/DDBJ whole genome shotgun (WGS) entry which is preliminary data.</text>
</comment>
<sequence>MWHLAALFPGQSTSDIRLAAWPDFNRSTPSIVPATPYSASVVALLKSNILTAFLAAEIRLNFHALETDLVDNVQTAIERKSRAAQRDWDLLSAVCALLYPIATSGRPVQLLDPFPVYTIKTGGAYTAWRTQALAAVRDALRLIPHVEARFEEARLAITTEFLHACSSSGSSTLPYKAVQTLSQNLLPDLWVSSQVHVDNQRKFAAALRGLADSSELSPDYLLLLKGVITSDLFTEGLPWLSSDLQAVSTIMDVVQRYLASADAGTAQSQKLENILNWLELKELARVPDLGPLGQNDAGPSTPRFVRG</sequence>
<name>A0AAD7HZ09_9AGAR</name>
<dbReference type="Proteomes" id="UP001215280">
    <property type="component" value="Unassembled WGS sequence"/>
</dbReference>
<keyword evidence="2" id="KW-1185">Reference proteome</keyword>